<dbReference type="PANTHER" id="PTHR11461:SF211">
    <property type="entry name" value="GH10112P-RELATED"/>
    <property type="match status" value="1"/>
</dbReference>
<dbReference type="OrthoDB" id="9518664at2759"/>
<evidence type="ECO:0000313" key="4">
    <source>
        <dbReference type="EMBL" id="CAI5451364.1"/>
    </source>
</evidence>
<proteinExistence type="inferred from homology"/>
<keyword evidence="5" id="KW-1185">Reference proteome</keyword>
<dbReference type="InterPro" id="IPR000215">
    <property type="entry name" value="Serpin_fam"/>
</dbReference>
<dbReference type="CDD" id="cd19581">
    <property type="entry name" value="serpinL_nematode"/>
    <property type="match status" value="1"/>
</dbReference>
<dbReference type="InterPro" id="IPR042178">
    <property type="entry name" value="Serpin_sf_1"/>
</dbReference>
<name>A0A9P1IW81_9PELO</name>
<dbReference type="GO" id="GO:0004867">
    <property type="term" value="F:serine-type endopeptidase inhibitor activity"/>
    <property type="evidence" value="ECO:0007669"/>
    <property type="project" value="InterPro"/>
</dbReference>
<protein>
    <recommendedName>
        <fullName evidence="3">Serpin domain-containing protein</fullName>
    </recommendedName>
</protein>
<reference evidence="4" key="1">
    <citation type="submission" date="2022-11" db="EMBL/GenBank/DDBJ databases">
        <authorList>
            <person name="Kikuchi T."/>
        </authorList>
    </citation>
    <scope>NUCLEOTIDE SEQUENCE</scope>
    <source>
        <strain evidence="4">PS1010</strain>
    </source>
</reference>
<dbReference type="Proteomes" id="UP001152747">
    <property type="component" value="Unassembled WGS sequence"/>
</dbReference>
<sequence>MFLEAETGFGLDFLRNVPLNESTVFSPLSIALALSLVHAGAKGESKSEIGKVLLSGASDEQFQNHFNFISEALRKVQNGVEAKLANRVYLKDGLKVEKSYLDNVQKLYAASAENLDFKKPDSAQKINKFISDSTNGKIQNMVNSNSIKDAVTLLVNALYFKGDWLDDFERHATSKRDFETTKINKKKIEFMTEYFKDRDFAEDDKFQVLSLPYKDKSYRFVIFLPKVRHSLLQTLRNFNPKQFQALIKATKSTLLNTVIPKFKIEKEYSLKTILQSLGITKIFTDSAGLSGITPNIKISDGNHKTIIEVNEEGTVAAAATVIKGVPMSGRMETPVDFTADHPFIFALVKDNHPLFLGVYQG</sequence>
<evidence type="ECO:0000256" key="1">
    <source>
        <dbReference type="ARBA" id="ARBA00009500"/>
    </source>
</evidence>
<dbReference type="AlphaFoldDB" id="A0A9P1IW81"/>
<dbReference type="PROSITE" id="PS00284">
    <property type="entry name" value="SERPIN"/>
    <property type="match status" value="1"/>
</dbReference>
<evidence type="ECO:0000313" key="5">
    <source>
        <dbReference type="Proteomes" id="UP001152747"/>
    </source>
</evidence>
<dbReference type="InterPro" id="IPR023796">
    <property type="entry name" value="Serpin_dom"/>
</dbReference>
<evidence type="ECO:0000256" key="2">
    <source>
        <dbReference type="RuleBase" id="RU000411"/>
    </source>
</evidence>
<dbReference type="Gene3D" id="3.30.497.10">
    <property type="entry name" value="Antithrombin, subunit I, domain 2"/>
    <property type="match status" value="1"/>
</dbReference>
<dbReference type="SUPFAM" id="SSF56574">
    <property type="entry name" value="Serpins"/>
    <property type="match status" value="1"/>
</dbReference>
<dbReference type="Pfam" id="PF00079">
    <property type="entry name" value="Serpin"/>
    <property type="match status" value="1"/>
</dbReference>
<evidence type="ECO:0000259" key="3">
    <source>
        <dbReference type="SMART" id="SM00093"/>
    </source>
</evidence>
<dbReference type="Gene3D" id="2.30.39.10">
    <property type="entry name" value="Alpha-1-antitrypsin, domain 1"/>
    <property type="match status" value="1"/>
</dbReference>
<dbReference type="EMBL" id="CANHGI010000005">
    <property type="protein sequence ID" value="CAI5451364.1"/>
    <property type="molecule type" value="Genomic_DNA"/>
</dbReference>
<comment type="caution">
    <text evidence="4">The sequence shown here is derived from an EMBL/GenBank/DDBJ whole genome shotgun (WGS) entry which is preliminary data.</text>
</comment>
<dbReference type="PANTHER" id="PTHR11461">
    <property type="entry name" value="SERINE PROTEASE INHIBITOR, SERPIN"/>
    <property type="match status" value="1"/>
</dbReference>
<dbReference type="InterPro" id="IPR036186">
    <property type="entry name" value="Serpin_sf"/>
</dbReference>
<gene>
    <name evidence="4" type="ORF">CAMP_LOCUS14001</name>
</gene>
<organism evidence="4 5">
    <name type="scientific">Caenorhabditis angaria</name>
    <dbReference type="NCBI Taxonomy" id="860376"/>
    <lineage>
        <taxon>Eukaryota</taxon>
        <taxon>Metazoa</taxon>
        <taxon>Ecdysozoa</taxon>
        <taxon>Nematoda</taxon>
        <taxon>Chromadorea</taxon>
        <taxon>Rhabditida</taxon>
        <taxon>Rhabditina</taxon>
        <taxon>Rhabditomorpha</taxon>
        <taxon>Rhabditoidea</taxon>
        <taxon>Rhabditidae</taxon>
        <taxon>Peloderinae</taxon>
        <taxon>Caenorhabditis</taxon>
    </lineage>
</organism>
<dbReference type="GO" id="GO:0005615">
    <property type="term" value="C:extracellular space"/>
    <property type="evidence" value="ECO:0007669"/>
    <property type="project" value="InterPro"/>
</dbReference>
<dbReference type="InterPro" id="IPR023795">
    <property type="entry name" value="Serpin_CS"/>
</dbReference>
<feature type="domain" description="Serpin" evidence="3">
    <location>
        <begin position="11"/>
        <end position="361"/>
    </location>
</feature>
<accession>A0A9P1IW81</accession>
<dbReference type="SMART" id="SM00093">
    <property type="entry name" value="SERPIN"/>
    <property type="match status" value="1"/>
</dbReference>
<dbReference type="InterPro" id="IPR042185">
    <property type="entry name" value="Serpin_sf_2"/>
</dbReference>
<comment type="similarity">
    <text evidence="1 2">Belongs to the serpin family.</text>
</comment>